<reference evidence="1" key="1">
    <citation type="submission" date="2009-12" db="EMBL/GenBank/DDBJ databases">
        <authorList>
            <person name="Weinstock G."/>
            <person name="Sodergren E."/>
            <person name="Clifton S."/>
            <person name="Fulton L."/>
            <person name="Fulton B."/>
            <person name="Courtney L."/>
            <person name="Fronick C."/>
            <person name="Harrison M."/>
            <person name="Strong C."/>
            <person name="Farmer C."/>
            <person name="Delahaunty K."/>
            <person name="Markovic C."/>
            <person name="Hall O."/>
            <person name="Minx P."/>
            <person name="Tomlinson C."/>
            <person name="Mitreva M."/>
            <person name="Nelson J."/>
            <person name="Hou S."/>
            <person name="Wollam A."/>
            <person name="Pepin K.H."/>
            <person name="Johnson M."/>
            <person name="Bhonagiri V."/>
            <person name="Nash W.E."/>
            <person name="Warren W."/>
            <person name="Chinwalla A."/>
            <person name="Mardis E.R."/>
            <person name="Wilson R.K."/>
        </authorList>
    </citation>
    <scope>NUCLEOTIDE SEQUENCE [LARGE SCALE GENOMIC DNA]</scope>
    <source>
        <strain evidence="1">DSM 4541</strain>
    </source>
</reference>
<dbReference type="PANTHER" id="PTHR34413">
    <property type="entry name" value="PROPHAGE TAIL FIBER ASSEMBLY PROTEIN HOMOLOG TFAE-RELATED-RELATED"/>
    <property type="match status" value="1"/>
</dbReference>
<evidence type="ECO:0000313" key="2">
    <source>
        <dbReference type="Proteomes" id="UP000005512"/>
    </source>
</evidence>
<dbReference type="Proteomes" id="UP000005512">
    <property type="component" value="Unassembled WGS sequence"/>
</dbReference>
<protein>
    <submittedName>
        <fullName evidence="1">Caudovirales tail fiber assembly protein</fullName>
    </submittedName>
</protein>
<dbReference type="Pfam" id="PF02413">
    <property type="entry name" value="Caudo_TAP"/>
    <property type="match status" value="1"/>
</dbReference>
<accession>D1P8B2</accession>
<name>D1P8B2_9GAMM</name>
<dbReference type="RefSeq" id="WP_006816468.1">
    <property type="nucleotide sequence ID" value="NZ_GG703828.1"/>
</dbReference>
<evidence type="ECO:0000313" key="1">
    <source>
        <dbReference type="EMBL" id="EFB70372.1"/>
    </source>
</evidence>
<dbReference type="HOGENOM" id="CLU_094206_1_0_6"/>
<dbReference type="PANTHER" id="PTHR34413:SF2">
    <property type="entry name" value="PROPHAGE TAIL FIBER ASSEMBLY PROTEIN HOMOLOG TFAE-RELATED"/>
    <property type="match status" value="1"/>
</dbReference>
<proteinExistence type="predicted"/>
<dbReference type="InterPro" id="IPR051220">
    <property type="entry name" value="TFA_Chaperone"/>
</dbReference>
<gene>
    <name evidence="1" type="ORF">PROVRUST_08493</name>
</gene>
<sequence>MSLTKKFERYIPNEDHYSNVVYLQNIDGDWYKQQDSFSQETLKILYDDDGIIVSMHHDVSMLYPEGAYILEVEPNTEIDTNIHRVKNGELYMYQTPNEISTLQNERQKKSLLIEAGNIIEPLQDAVDLDIATGEEIKKLKAWKTYRVQLNRVDTSLAPDIHFPEKPE</sequence>
<dbReference type="STRING" id="500637.PROVRUST_08493"/>
<dbReference type="eggNOG" id="ENOG5032SAZ">
    <property type="taxonomic scope" value="Bacteria"/>
</dbReference>
<organism evidence="1 2">
    <name type="scientific">Providencia rustigianii DSM 4541</name>
    <dbReference type="NCBI Taxonomy" id="500637"/>
    <lineage>
        <taxon>Bacteria</taxon>
        <taxon>Pseudomonadati</taxon>
        <taxon>Pseudomonadota</taxon>
        <taxon>Gammaproteobacteria</taxon>
        <taxon>Enterobacterales</taxon>
        <taxon>Morganellaceae</taxon>
        <taxon>Providencia</taxon>
    </lineage>
</organism>
<keyword evidence="2" id="KW-1185">Reference proteome</keyword>
<comment type="caution">
    <text evidence="1">The sequence shown here is derived from an EMBL/GenBank/DDBJ whole genome shotgun (WGS) entry which is preliminary data.</text>
</comment>
<dbReference type="InterPro" id="IPR003458">
    <property type="entry name" value="Phage_T4_Gp38_tail_assem"/>
</dbReference>
<dbReference type="AlphaFoldDB" id="D1P8B2"/>
<dbReference type="EMBL" id="ABXV02000103">
    <property type="protein sequence ID" value="EFB70372.1"/>
    <property type="molecule type" value="Genomic_DNA"/>
</dbReference>